<dbReference type="PANTHER" id="PTHR12980:SF0">
    <property type="entry name" value="CYTOCHROME B-C1 COMPLEX SUBUNIT 9"/>
    <property type="match status" value="1"/>
</dbReference>
<dbReference type="SUPFAM" id="SSF81514">
    <property type="entry name" value="Subunit X (non-heme 7 kDa protein) of cytochrome bc1 complex (Ubiquinol-cytochrome c reductase)"/>
    <property type="match status" value="1"/>
</dbReference>
<gene>
    <name evidence="12" type="ORF">OBRU01_08521</name>
</gene>
<evidence type="ECO:0000256" key="1">
    <source>
        <dbReference type="ARBA" id="ARBA00004434"/>
    </source>
</evidence>
<comment type="subcellular location">
    <subcellularLocation>
        <location evidence="1 11">Mitochondrion inner membrane</location>
        <topology evidence="1 11">Single-pass membrane protein</topology>
    </subcellularLocation>
</comment>
<evidence type="ECO:0000256" key="3">
    <source>
        <dbReference type="ARBA" id="ARBA00022448"/>
    </source>
</evidence>
<comment type="similarity">
    <text evidence="2 11">Belongs to the UQCR10/QCR9 family.</text>
</comment>
<evidence type="ECO:0000256" key="7">
    <source>
        <dbReference type="ARBA" id="ARBA00022982"/>
    </source>
</evidence>
<keyword evidence="9 11" id="KW-0496">Mitochondrion</keyword>
<keyword evidence="6 11" id="KW-0999">Mitochondrion inner membrane</keyword>
<keyword evidence="7 11" id="KW-0249">Electron transport</keyword>
<dbReference type="EMBL" id="JTDY01001115">
    <property type="protein sequence ID" value="KOB74830.1"/>
    <property type="molecule type" value="Genomic_DNA"/>
</dbReference>
<sequence>MSVWGTLNRTVFKRTSTFALAVAAGTFFFERTFELASVGLFESINKGKLWKDIAHKYEE</sequence>
<evidence type="ECO:0000256" key="2">
    <source>
        <dbReference type="ARBA" id="ARBA00007856"/>
    </source>
</evidence>
<keyword evidence="13" id="KW-1185">Reference proteome</keyword>
<proteinExistence type="inferred from homology"/>
<comment type="subunit">
    <text evidence="11">Component of the ubiquinol-cytochrome c oxidoreductase (cytochrome b-c1 complex, complex III, CIII), a multisubunit enzyme composed of 3 respiratory subunits cytochrome b, cytochrome c1 and Rieske protein, 2 core protein subunits, and additional low-molecular weight protein subunits.</text>
</comment>
<evidence type="ECO:0000256" key="4">
    <source>
        <dbReference type="ARBA" id="ARBA00022660"/>
    </source>
</evidence>
<dbReference type="FunFam" id="1.20.5.260:FF:000001">
    <property type="entry name" value="Cytochrome b-c1 complex subunit 9"/>
    <property type="match status" value="1"/>
</dbReference>
<evidence type="ECO:0000313" key="12">
    <source>
        <dbReference type="EMBL" id="KOB74830.1"/>
    </source>
</evidence>
<evidence type="ECO:0000313" key="13">
    <source>
        <dbReference type="Proteomes" id="UP000037510"/>
    </source>
</evidence>
<accession>A0A0L7LHE7</accession>
<reference evidence="12 13" key="1">
    <citation type="journal article" date="2015" name="Genome Biol. Evol.">
        <title>The genome of winter moth (Operophtera brumata) provides a genomic perspective on sexual dimorphism and phenology.</title>
        <authorList>
            <person name="Derks M.F."/>
            <person name="Smit S."/>
            <person name="Salis L."/>
            <person name="Schijlen E."/>
            <person name="Bossers A."/>
            <person name="Mateman C."/>
            <person name="Pijl A.S."/>
            <person name="de Ridder D."/>
            <person name="Groenen M.A."/>
            <person name="Visser M.E."/>
            <person name="Megens H.J."/>
        </authorList>
    </citation>
    <scope>NUCLEOTIDE SEQUENCE [LARGE SCALE GENOMIC DNA]</scope>
    <source>
        <strain evidence="12">WM2013NL</strain>
        <tissue evidence="12">Head and thorax</tissue>
    </source>
</reference>
<dbReference type="Pfam" id="PF05365">
    <property type="entry name" value="UCR_UQCRX_QCR9"/>
    <property type="match status" value="1"/>
</dbReference>
<dbReference type="InterPro" id="IPR008027">
    <property type="entry name" value="QCR9"/>
</dbReference>
<dbReference type="GO" id="GO:0045275">
    <property type="term" value="C:respiratory chain complex III"/>
    <property type="evidence" value="ECO:0007669"/>
    <property type="project" value="UniProtKB-UniRule"/>
</dbReference>
<evidence type="ECO:0000256" key="11">
    <source>
        <dbReference type="RuleBase" id="RU368056"/>
    </source>
</evidence>
<keyword evidence="5" id="KW-0812">Transmembrane</keyword>
<evidence type="ECO:0000256" key="6">
    <source>
        <dbReference type="ARBA" id="ARBA00022792"/>
    </source>
</evidence>
<dbReference type="GO" id="GO:0006122">
    <property type="term" value="P:mitochondrial electron transport, ubiquinol to cytochrome c"/>
    <property type="evidence" value="ECO:0007669"/>
    <property type="project" value="UniProtKB-UniRule"/>
</dbReference>
<dbReference type="AlphaFoldDB" id="A0A0L7LHE7"/>
<dbReference type="Gene3D" id="1.20.5.260">
    <property type="entry name" value="Cytochrome b-c1 complex subunit 9"/>
    <property type="match status" value="1"/>
</dbReference>
<dbReference type="STRING" id="104452.A0A0L7LHE7"/>
<dbReference type="PANTHER" id="PTHR12980">
    <property type="entry name" value="UBIQUINOL-CYTOCHROME C REDUCTASE COMPLEX, SUBUNIT X"/>
    <property type="match status" value="1"/>
</dbReference>
<comment type="caution">
    <text evidence="12">The sequence shown here is derived from an EMBL/GenBank/DDBJ whole genome shotgun (WGS) entry which is preliminary data.</text>
</comment>
<name>A0A0L7LHE7_OPEBR</name>
<evidence type="ECO:0000256" key="10">
    <source>
        <dbReference type="ARBA" id="ARBA00023136"/>
    </source>
</evidence>
<keyword evidence="8" id="KW-1133">Transmembrane helix</keyword>
<dbReference type="Proteomes" id="UP000037510">
    <property type="component" value="Unassembled WGS sequence"/>
</dbReference>
<keyword evidence="10" id="KW-0472">Membrane</keyword>
<protein>
    <recommendedName>
        <fullName evidence="11">Complex III subunit 9</fullName>
    </recommendedName>
</protein>
<evidence type="ECO:0000256" key="5">
    <source>
        <dbReference type="ARBA" id="ARBA00022692"/>
    </source>
</evidence>
<dbReference type="GO" id="GO:0005743">
    <property type="term" value="C:mitochondrial inner membrane"/>
    <property type="evidence" value="ECO:0007669"/>
    <property type="project" value="UniProtKB-SubCell"/>
</dbReference>
<comment type="function">
    <text evidence="11">Component of the ubiquinol-cytochrome c oxidoreductase, a multisubunit transmembrane complex that is part of the mitochondrial electron transport chain which drives oxidative phosphorylation. The complex plays an important role in the uptake of multiple carbon sources present in different host niches.</text>
</comment>
<organism evidence="12 13">
    <name type="scientific">Operophtera brumata</name>
    <name type="common">Winter moth</name>
    <name type="synonym">Phalaena brumata</name>
    <dbReference type="NCBI Taxonomy" id="104452"/>
    <lineage>
        <taxon>Eukaryota</taxon>
        <taxon>Metazoa</taxon>
        <taxon>Ecdysozoa</taxon>
        <taxon>Arthropoda</taxon>
        <taxon>Hexapoda</taxon>
        <taxon>Insecta</taxon>
        <taxon>Pterygota</taxon>
        <taxon>Neoptera</taxon>
        <taxon>Endopterygota</taxon>
        <taxon>Lepidoptera</taxon>
        <taxon>Glossata</taxon>
        <taxon>Ditrysia</taxon>
        <taxon>Geometroidea</taxon>
        <taxon>Geometridae</taxon>
        <taxon>Larentiinae</taxon>
        <taxon>Operophtera</taxon>
    </lineage>
</organism>
<evidence type="ECO:0000256" key="9">
    <source>
        <dbReference type="ARBA" id="ARBA00023128"/>
    </source>
</evidence>
<evidence type="ECO:0000256" key="8">
    <source>
        <dbReference type="ARBA" id="ARBA00022989"/>
    </source>
</evidence>
<dbReference type="InterPro" id="IPR036656">
    <property type="entry name" value="QCR9_sf"/>
</dbReference>
<keyword evidence="3 11" id="KW-0813">Transport</keyword>
<keyword evidence="4 11" id="KW-0679">Respiratory chain</keyword>